<comment type="similarity">
    <text evidence="2">Belongs to the outer membrane factor (OMF) (TC 1.B.17) family.</text>
</comment>
<dbReference type="InterPro" id="IPR003423">
    <property type="entry name" value="OMP_efflux"/>
</dbReference>
<dbReference type="GO" id="GO:0015562">
    <property type="term" value="F:efflux transmembrane transporter activity"/>
    <property type="evidence" value="ECO:0007669"/>
    <property type="project" value="InterPro"/>
</dbReference>
<dbReference type="RefSeq" id="WP_140470249.1">
    <property type="nucleotide sequence ID" value="NZ_RCZD01000001.1"/>
</dbReference>
<keyword evidence="6" id="KW-1185">Reference proteome</keyword>
<name>A0A502GU43_9GAMM</name>
<evidence type="ECO:0000313" key="6">
    <source>
        <dbReference type="Proteomes" id="UP000317663"/>
    </source>
</evidence>
<accession>A0A502GU43</accession>
<keyword evidence="4" id="KW-0732">Signal</keyword>
<sequence length="414" mass="45035">MSFKSIYVPAQLLLAGITPFAHAAPLTFSYAVSSALQQSPELSASRTGIHSAQAAAIPAGALPDPKLITGLDNFPVSGPMANSLTEESMTMEKIGLMQEFPNSAKRDAREEVASAQIQQAGSQHSILQVDVAQGAALAWLSRYYLEQQLGLLQQLEHENGLLGTALQAQIVSGRTPLADVLNADEKQAELADREDQLQRDLRTATASLSRYIGADAQQPLVGSAPDLPVDATSYLKTLHNTPKIQAYNSETAKAKAELRAAQAEKNPDWSVELDYQRRDPQYGNMVSVQFTVGLPVFAANRQDPIIAAKTLDLTQVGELRDAAIRQQTNQLNNDLAEYATLTRQIERIDQRWLPLARQKVTLLNAGYSRGTSDSAALINARSAVLEQQIRKVGLQSERAQRAAALYYTFAGVQQ</sequence>
<dbReference type="Proteomes" id="UP000317663">
    <property type="component" value="Unassembled WGS sequence"/>
</dbReference>
<evidence type="ECO:0000256" key="2">
    <source>
        <dbReference type="ARBA" id="ARBA00007613"/>
    </source>
</evidence>
<comment type="subcellular location">
    <subcellularLocation>
        <location evidence="1">Cell outer membrane</location>
        <topology evidence="1">Lipid-anchor</topology>
    </subcellularLocation>
</comment>
<dbReference type="AlphaFoldDB" id="A0A502GU43"/>
<evidence type="ECO:0000256" key="1">
    <source>
        <dbReference type="ARBA" id="ARBA00004459"/>
    </source>
</evidence>
<dbReference type="Gene3D" id="1.20.1600.10">
    <property type="entry name" value="Outer membrane efflux proteins (OEP)"/>
    <property type="match status" value="1"/>
</dbReference>
<evidence type="ECO:0000313" key="5">
    <source>
        <dbReference type="EMBL" id="TPG65175.1"/>
    </source>
</evidence>
<reference evidence="5 6" key="1">
    <citation type="journal article" date="2019" name="Environ. Microbiol.">
        <title>Species interactions and distinct microbial communities in high Arctic permafrost affected cryosols are associated with the CH4 and CO2 gas fluxes.</title>
        <authorList>
            <person name="Altshuler I."/>
            <person name="Hamel J."/>
            <person name="Turney S."/>
            <person name="Magnuson E."/>
            <person name="Levesque R."/>
            <person name="Greer C."/>
            <person name="Whyte L.G."/>
        </authorList>
    </citation>
    <scope>NUCLEOTIDE SEQUENCE [LARGE SCALE GENOMIC DNA]</scope>
    <source>
        <strain evidence="5 6">E4</strain>
    </source>
</reference>
<feature type="chain" id="PRO_5021346570" evidence="4">
    <location>
        <begin position="24"/>
        <end position="414"/>
    </location>
</feature>
<dbReference type="InterPro" id="IPR010131">
    <property type="entry name" value="MdtP/NodT-like"/>
</dbReference>
<comment type="caution">
    <text evidence="5">The sequence shown here is derived from an EMBL/GenBank/DDBJ whole genome shotgun (WGS) entry which is preliminary data.</text>
</comment>
<feature type="signal peptide" evidence="4">
    <location>
        <begin position="1"/>
        <end position="23"/>
    </location>
</feature>
<dbReference type="PANTHER" id="PTHR30203:SF24">
    <property type="entry name" value="BLR4935 PROTEIN"/>
    <property type="match status" value="1"/>
</dbReference>
<gene>
    <name evidence="5" type="ORF">EAH77_02750</name>
</gene>
<evidence type="ECO:0000256" key="4">
    <source>
        <dbReference type="SAM" id="SignalP"/>
    </source>
</evidence>
<dbReference type="OrthoDB" id="5607838at2"/>
<dbReference type="PANTHER" id="PTHR30203">
    <property type="entry name" value="OUTER MEMBRANE CATION EFFLUX PROTEIN"/>
    <property type="match status" value="1"/>
</dbReference>
<feature type="coiled-coil region" evidence="3">
    <location>
        <begin position="324"/>
        <end position="351"/>
    </location>
</feature>
<organism evidence="5 6">
    <name type="scientific">Ewingella americana</name>
    <dbReference type="NCBI Taxonomy" id="41202"/>
    <lineage>
        <taxon>Bacteria</taxon>
        <taxon>Pseudomonadati</taxon>
        <taxon>Pseudomonadota</taxon>
        <taxon>Gammaproteobacteria</taxon>
        <taxon>Enterobacterales</taxon>
        <taxon>Yersiniaceae</taxon>
        <taxon>Ewingella</taxon>
    </lineage>
</organism>
<dbReference type="SUPFAM" id="SSF56954">
    <property type="entry name" value="Outer membrane efflux proteins (OEP)"/>
    <property type="match status" value="1"/>
</dbReference>
<evidence type="ECO:0000256" key="3">
    <source>
        <dbReference type="SAM" id="Coils"/>
    </source>
</evidence>
<dbReference type="EMBL" id="RCZD01000001">
    <property type="protein sequence ID" value="TPG65175.1"/>
    <property type="molecule type" value="Genomic_DNA"/>
</dbReference>
<proteinExistence type="inferred from homology"/>
<dbReference type="Pfam" id="PF02321">
    <property type="entry name" value="OEP"/>
    <property type="match status" value="1"/>
</dbReference>
<keyword evidence="3" id="KW-0175">Coiled coil</keyword>
<protein>
    <submittedName>
        <fullName evidence="5">TolC family protein</fullName>
    </submittedName>
</protein>